<organism evidence="1 2">
    <name type="scientific">Rhizopogon vinicolor AM-OR11-026</name>
    <dbReference type="NCBI Taxonomy" id="1314800"/>
    <lineage>
        <taxon>Eukaryota</taxon>
        <taxon>Fungi</taxon>
        <taxon>Dikarya</taxon>
        <taxon>Basidiomycota</taxon>
        <taxon>Agaricomycotina</taxon>
        <taxon>Agaricomycetes</taxon>
        <taxon>Agaricomycetidae</taxon>
        <taxon>Boletales</taxon>
        <taxon>Suillineae</taxon>
        <taxon>Rhizopogonaceae</taxon>
        <taxon>Rhizopogon</taxon>
    </lineage>
</organism>
<keyword evidence="2" id="KW-1185">Reference proteome</keyword>
<accession>A0A1B7MI70</accession>
<proteinExistence type="predicted"/>
<dbReference type="Gene3D" id="3.40.395.10">
    <property type="entry name" value="Adenoviral Proteinase, Chain A"/>
    <property type="match status" value="1"/>
</dbReference>
<protein>
    <recommendedName>
        <fullName evidence="3">Ubiquitin-like protease family profile domain-containing protein</fullName>
    </recommendedName>
</protein>
<evidence type="ECO:0000313" key="1">
    <source>
        <dbReference type="EMBL" id="OAX32297.1"/>
    </source>
</evidence>
<dbReference type="OrthoDB" id="2976051at2759"/>
<dbReference type="AlphaFoldDB" id="A0A1B7MI70"/>
<dbReference type="InterPro" id="IPR038765">
    <property type="entry name" value="Papain-like_cys_pep_sf"/>
</dbReference>
<evidence type="ECO:0000313" key="2">
    <source>
        <dbReference type="Proteomes" id="UP000092154"/>
    </source>
</evidence>
<dbReference type="InParanoid" id="A0A1B7MI70"/>
<name>A0A1B7MI70_9AGAM</name>
<reference evidence="1 2" key="1">
    <citation type="submission" date="2016-06" db="EMBL/GenBank/DDBJ databases">
        <title>Comparative genomics of the ectomycorrhizal sister species Rhizopogon vinicolor and Rhizopogon vesiculosus (Basidiomycota: Boletales) reveals a divergence of the mating type B locus.</title>
        <authorList>
            <consortium name="DOE Joint Genome Institute"/>
            <person name="Mujic A.B."/>
            <person name="Kuo A."/>
            <person name="Tritt A."/>
            <person name="Lipzen A."/>
            <person name="Chen C."/>
            <person name="Johnson J."/>
            <person name="Sharma A."/>
            <person name="Barry K."/>
            <person name="Grigoriev I.V."/>
            <person name="Spatafora J.W."/>
        </authorList>
    </citation>
    <scope>NUCLEOTIDE SEQUENCE [LARGE SCALE GENOMIC DNA]</scope>
    <source>
        <strain evidence="1 2">AM-OR11-026</strain>
    </source>
</reference>
<gene>
    <name evidence="1" type="ORF">K503DRAFT_702255</name>
</gene>
<dbReference type="STRING" id="1314800.A0A1B7MI70"/>
<evidence type="ECO:0008006" key="3">
    <source>
        <dbReference type="Google" id="ProtNLM"/>
    </source>
</evidence>
<dbReference type="EMBL" id="KV449054">
    <property type="protein sequence ID" value="OAX32297.1"/>
    <property type="molecule type" value="Genomic_DNA"/>
</dbReference>
<dbReference type="Proteomes" id="UP000092154">
    <property type="component" value="Unassembled WGS sequence"/>
</dbReference>
<dbReference type="SUPFAM" id="SSF54001">
    <property type="entry name" value="Cysteine proteinases"/>
    <property type="match status" value="1"/>
</dbReference>
<sequence length="91" mass="10288">MKLIAWLLTVAHKHHHPVSVDLQGWVAHPLNIQRLQNNGYDCGVWVLAAMIAVLRGRHVTGVREVDIGNLRHYLSVLVLSILPNWSVQQLT</sequence>